<evidence type="ECO:0000313" key="1">
    <source>
        <dbReference type="EMBL" id="ALL01809.1"/>
    </source>
</evidence>
<evidence type="ECO:0000313" key="2">
    <source>
        <dbReference type="Proteomes" id="UP000058613"/>
    </source>
</evidence>
<sequence length="324" mass="35651">MPVMHSFVAREPLADCGRLLESLEPLEIAEHLKLLPVDSISSKKDKIRIVYIHNPNARFGGKAKVEVTLDRGRNSFRLNGKGPISFEIRLNCFNDALTIYFVVTGKLIDLVPEEKAREIFNKILDYIFAKANTLGLLPRETGYTPISEALGYETALPVSADVEPTAIPQQANVASGHEVGQTSAIVQQTPGLTDLSPMQETSGTSIEDAGCVEKLLTAGLPLDEELSRMIPIDYHYRARFGRLVEDGRTDPFTTDLTAYRDGYVVRFVTGDHFIESVRVDGRAGIYYRNDSTGEALTGSEALARAEEVLCKGGARATYVVIKIE</sequence>
<dbReference type="AlphaFoldDB" id="A0A0N7JDC5"/>
<dbReference type="Proteomes" id="UP000058613">
    <property type="component" value="Chromosome"/>
</dbReference>
<dbReference type="KEGG" id="pdl:Pyrde_1766"/>
<protein>
    <submittedName>
        <fullName evidence="1">Uncharacterized protein</fullName>
    </submittedName>
</protein>
<dbReference type="RefSeq" id="WP_143522121.1">
    <property type="nucleotide sequence ID" value="NZ_CP013011.1"/>
</dbReference>
<reference evidence="1 2" key="1">
    <citation type="submission" date="2015-10" db="EMBL/GenBank/DDBJ databases">
        <title>Complete genome sequence of hyperthermophilic archaeon Pyrodictium delaneyi Su06.</title>
        <authorList>
            <person name="Jung J.-H."/>
            <person name="Lin J."/>
            <person name="Holden J.F."/>
            <person name="Park C.-S."/>
        </authorList>
    </citation>
    <scope>NUCLEOTIDE SEQUENCE [LARGE SCALE GENOMIC DNA]</scope>
    <source>
        <strain evidence="1 2">Su06</strain>
    </source>
</reference>
<gene>
    <name evidence="1" type="ORF">Pyrde_1766</name>
</gene>
<proteinExistence type="predicted"/>
<organism evidence="1 2">
    <name type="scientific">Pyrodictium delaneyi</name>
    <dbReference type="NCBI Taxonomy" id="1273541"/>
    <lineage>
        <taxon>Archaea</taxon>
        <taxon>Thermoproteota</taxon>
        <taxon>Thermoprotei</taxon>
        <taxon>Desulfurococcales</taxon>
        <taxon>Pyrodictiaceae</taxon>
        <taxon>Pyrodictium</taxon>
    </lineage>
</organism>
<dbReference type="OrthoDB" id="384079at2157"/>
<accession>A0A0N7JDC5</accession>
<dbReference type="EMBL" id="CP013011">
    <property type="protein sequence ID" value="ALL01809.1"/>
    <property type="molecule type" value="Genomic_DNA"/>
</dbReference>
<name>A0A0N7JDC5_9CREN</name>
<dbReference type="GeneID" id="26100105"/>